<dbReference type="EMBL" id="BAAAWD010000002">
    <property type="protein sequence ID" value="GAA2986065.1"/>
    <property type="molecule type" value="Genomic_DNA"/>
</dbReference>
<evidence type="ECO:0000313" key="2">
    <source>
        <dbReference type="EMBL" id="GAA2986065.1"/>
    </source>
</evidence>
<comment type="caution">
    <text evidence="2">The sequence shown here is derived from an EMBL/GenBank/DDBJ whole genome shotgun (WGS) entry which is preliminary data.</text>
</comment>
<feature type="domain" description="Carrier" evidence="1">
    <location>
        <begin position="10"/>
        <end position="75"/>
    </location>
</feature>
<reference evidence="2 3" key="1">
    <citation type="journal article" date="2019" name="Int. J. Syst. Evol. Microbiol.">
        <title>The Global Catalogue of Microorganisms (GCM) 10K type strain sequencing project: providing services to taxonomists for standard genome sequencing and annotation.</title>
        <authorList>
            <consortium name="The Broad Institute Genomics Platform"/>
            <consortium name="The Broad Institute Genome Sequencing Center for Infectious Disease"/>
            <person name="Wu L."/>
            <person name="Ma J."/>
        </authorList>
    </citation>
    <scope>NUCLEOTIDE SEQUENCE [LARGE SCALE GENOMIC DNA]</scope>
    <source>
        <strain evidence="2 3">JCM 3106</strain>
    </source>
</reference>
<dbReference type="Gene3D" id="1.10.1200.10">
    <property type="entry name" value="ACP-like"/>
    <property type="match status" value="1"/>
</dbReference>
<name>A0ABN3XPR4_9ACTN</name>
<dbReference type="RefSeq" id="WP_344886973.1">
    <property type="nucleotide sequence ID" value="NZ_BAAAWD010000002.1"/>
</dbReference>
<dbReference type="Proteomes" id="UP001499930">
    <property type="component" value="Unassembled WGS sequence"/>
</dbReference>
<accession>A0ABN3XPR4</accession>
<protein>
    <submittedName>
        <fullName evidence="2">Acyl carrier protein</fullName>
    </submittedName>
</protein>
<keyword evidence="3" id="KW-1185">Reference proteome</keyword>
<organism evidence="2 3">
    <name type="scientific">Streptosporangium longisporum</name>
    <dbReference type="NCBI Taxonomy" id="46187"/>
    <lineage>
        <taxon>Bacteria</taxon>
        <taxon>Bacillati</taxon>
        <taxon>Actinomycetota</taxon>
        <taxon>Actinomycetes</taxon>
        <taxon>Streptosporangiales</taxon>
        <taxon>Streptosporangiaceae</taxon>
        <taxon>Streptosporangium</taxon>
    </lineage>
</organism>
<evidence type="ECO:0000313" key="3">
    <source>
        <dbReference type="Proteomes" id="UP001499930"/>
    </source>
</evidence>
<dbReference type="Pfam" id="PF00550">
    <property type="entry name" value="PP-binding"/>
    <property type="match status" value="1"/>
</dbReference>
<evidence type="ECO:0000259" key="1">
    <source>
        <dbReference type="Pfam" id="PF00550"/>
    </source>
</evidence>
<dbReference type="InterPro" id="IPR036736">
    <property type="entry name" value="ACP-like_sf"/>
</dbReference>
<dbReference type="SUPFAM" id="SSF47336">
    <property type="entry name" value="ACP-like"/>
    <property type="match status" value="1"/>
</dbReference>
<dbReference type="InterPro" id="IPR009081">
    <property type="entry name" value="PP-bd_ACP"/>
</dbReference>
<gene>
    <name evidence="2" type="ORF">GCM10017559_02100</name>
</gene>
<sequence>MTAGISRAEFVDLLQDEIGLDVGAEDLGRPFDDLSGWDSVRLLGMLVLLEKHVGRPLSLPAFLEAANLESIYEMVNR</sequence>
<proteinExistence type="predicted"/>